<evidence type="ECO:0000256" key="8">
    <source>
        <dbReference type="ARBA" id="ARBA00023125"/>
    </source>
</evidence>
<proteinExistence type="inferred from homology"/>
<keyword evidence="10 11" id="KW-0804">Transcription</keyword>
<comment type="PTM">
    <text evidence="11">Upon Fe-S cluster removal intramolecular disulfide bonds are formed.</text>
</comment>
<keyword evidence="9 11" id="KW-1015">Disulfide bond</keyword>
<reference evidence="13 14" key="1">
    <citation type="submission" date="2023-10" db="EMBL/GenBank/DDBJ databases">
        <title>Development of a sustainable strategy for remediation of hydrocarbon-contaminated territories based on the waste exchange concept.</title>
        <authorList>
            <person name="Krivoruchko A."/>
        </authorList>
    </citation>
    <scope>NUCLEOTIDE SEQUENCE [LARGE SCALE GENOMIC DNA]</scope>
    <source>
        <strain evidence="13 14">IEGM 60</strain>
    </source>
</reference>
<feature type="binding site" evidence="11">
    <location>
        <position position="60"/>
    </location>
    <ligand>
        <name>[4Fe-4S] cluster</name>
        <dbReference type="ChEBI" id="CHEBI:49883"/>
    </ligand>
</feature>
<accession>A0ABU4CT73</accession>
<evidence type="ECO:0000256" key="11">
    <source>
        <dbReference type="HAMAP-Rule" id="MF_01479"/>
    </source>
</evidence>
<comment type="subcellular location">
    <subcellularLocation>
        <location evidence="1 11">Cytoplasm</location>
    </subcellularLocation>
</comment>
<evidence type="ECO:0000256" key="2">
    <source>
        <dbReference type="ARBA" id="ARBA00006597"/>
    </source>
</evidence>
<comment type="caution">
    <text evidence="13">The sequence shown here is derived from an EMBL/GenBank/DDBJ whole genome shotgun (WGS) entry which is preliminary data.</text>
</comment>
<comment type="similarity">
    <text evidence="2 11">Belongs to the WhiB family.</text>
</comment>
<name>A0ABU4CT73_RHOJO</name>
<comment type="function">
    <text evidence="11">Acts as a transcriptional regulator. Probably redox-responsive. The apo- but not holo-form probably binds DNA.</text>
</comment>
<comment type="PTM">
    <text evidence="11">The Fe-S cluster can be nitrosylated by nitric oxide (NO).</text>
</comment>
<gene>
    <name evidence="11" type="primary">whiB</name>
    <name evidence="13" type="ORF">R3Q59_40605</name>
</gene>
<keyword evidence="14" id="KW-1185">Reference proteome</keyword>
<feature type="domain" description="4Fe-4S Wbl-type" evidence="12">
    <location>
        <begin position="20"/>
        <end position="84"/>
    </location>
</feature>
<evidence type="ECO:0000256" key="3">
    <source>
        <dbReference type="ARBA" id="ARBA00022485"/>
    </source>
</evidence>
<keyword evidence="5 11" id="KW-0408">Iron</keyword>
<evidence type="ECO:0000256" key="7">
    <source>
        <dbReference type="ARBA" id="ARBA00023015"/>
    </source>
</evidence>
<keyword evidence="6 11" id="KW-0411">Iron-sulfur</keyword>
<keyword evidence="3 11" id="KW-0004">4Fe-4S</keyword>
<evidence type="ECO:0000259" key="12">
    <source>
        <dbReference type="PROSITE" id="PS51674"/>
    </source>
</evidence>
<dbReference type="InterPro" id="IPR034768">
    <property type="entry name" value="4FE4S_WBL"/>
</dbReference>
<protein>
    <recommendedName>
        <fullName evidence="11">Transcriptional regulator WhiB</fullName>
    </recommendedName>
</protein>
<evidence type="ECO:0000256" key="10">
    <source>
        <dbReference type="ARBA" id="ARBA00023163"/>
    </source>
</evidence>
<keyword evidence="4 11" id="KW-0479">Metal-binding</keyword>
<feature type="binding site" evidence="11">
    <location>
        <position position="21"/>
    </location>
    <ligand>
        <name>[4Fe-4S] cluster</name>
        <dbReference type="ChEBI" id="CHEBI:49883"/>
    </ligand>
</feature>
<evidence type="ECO:0000256" key="1">
    <source>
        <dbReference type="ARBA" id="ARBA00004496"/>
    </source>
</evidence>
<sequence>MFAEIPPRNTELWQWRLSAACRTEDAAIFFPPDGERPTARAARESAAKRICRECPVSVECLTFALATGQHHGVWGTTTPVERNNRHQYT</sequence>
<dbReference type="Proteomes" id="UP001185737">
    <property type="component" value="Unassembled WGS sequence"/>
</dbReference>
<dbReference type="HAMAP" id="MF_01479">
    <property type="entry name" value="WhiB"/>
    <property type="match status" value="1"/>
</dbReference>
<dbReference type="Pfam" id="PF02467">
    <property type="entry name" value="Whib"/>
    <property type="match status" value="1"/>
</dbReference>
<evidence type="ECO:0000256" key="4">
    <source>
        <dbReference type="ARBA" id="ARBA00022723"/>
    </source>
</evidence>
<keyword evidence="8 11" id="KW-0238">DNA-binding</keyword>
<keyword evidence="7 11" id="KW-0805">Transcription regulation</keyword>
<evidence type="ECO:0000256" key="6">
    <source>
        <dbReference type="ARBA" id="ARBA00023014"/>
    </source>
</evidence>
<dbReference type="InterPro" id="IPR003482">
    <property type="entry name" value="Whib"/>
</dbReference>
<dbReference type="RefSeq" id="WP_317571789.1">
    <property type="nucleotide sequence ID" value="NZ_JAWLKA010000046.1"/>
</dbReference>
<dbReference type="PROSITE" id="PS51674">
    <property type="entry name" value="4FE4S_WBL"/>
    <property type="match status" value="1"/>
</dbReference>
<keyword evidence="11" id="KW-0963">Cytoplasm</keyword>
<evidence type="ECO:0000313" key="13">
    <source>
        <dbReference type="EMBL" id="MDV6286781.1"/>
    </source>
</evidence>
<organism evidence="13 14">
    <name type="scientific">Rhodococcus jostii</name>
    <dbReference type="NCBI Taxonomy" id="132919"/>
    <lineage>
        <taxon>Bacteria</taxon>
        <taxon>Bacillati</taxon>
        <taxon>Actinomycetota</taxon>
        <taxon>Actinomycetes</taxon>
        <taxon>Mycobacteriales</taxon>
        <taxon>Nocardiaceae</taxon>
        <taxon>Rhodococcus</taxon>
    </lineage>
</organism>
<dbReference type="EMBL" id="JAWLKA010000046">
    <property type="protein sequence ID" value="MDV6286781.1"/>
    <property type="molecule type" value="Genomic_DNA"/>
</dbReference>
<evidence type="ECO:0000256" key="5">
    <source>
        <dbReference type="ARBA" id="ARBA00023004"/>
    </source>
</evidence>
<feature type="binding site" evidence="11">
    <location>
        <position position="54"/>
    </location>
    <ligand>
        <name>[4Fe-4S] cluster</name>
        <dbReference type="ChEBI" id="CHEBI:49883"/>
    </ligand>
</feature>
<evidence type="ECO:0000256" key="9">
    <source>
        <dbReference type="ARBA" id="ARBA00023157"/>
    </source>
</evidence>
<evidence type="ECO:0000313" key="14">
    <source>
        <dbReference type="Proteomes" id="UP001185737"/>
    </source>
</evidence>
<dbReference type="PANTHER" id="PTHR38839">
    <property type="entry name" value="TRANSCRIPTIONAL REGULATOR WHID-RELATED"/>
    <property type="match status" value="1"/>
</dbReference>
<feature type="binding site" evidence="11">
    <location>
        <position position="51"/>
    </location>
    <ligand>
        <name>[4Fe-4S] cluster</name>
        <dbReference type="ChEBI" id="CHEBI:49883"/>
    </ligand>
</feature>
<comment type="cofactor">
    <cofactor evidence="11">
        <name>[4Fe-4S] cluster</name>
        <dbReference type="ChEBI" id="CHEBI:49883"/>
    </cofactor>
    <text evidence="11">Binds 1 [4Fe-4S] cluster per subunit. Following nitrosylation of the [4Fe-4S] cluster binds 1 [4Fe-8(NO)] cluster per subunit.</text>
</comment>